<dbReference type="KEGG" id="hro:HELRODRAFT_158479"/>
<evidence type="ECO:0008006" key="4">
    <source>
        <dbReference type="Google" id="ProtNLM"/>
    </source>
</evidence>
<dbReference type="HOGENOM" id="CLU_1241300_0_0_1"/>
<dbReference type="EMBL" id="AMQM01000046">
    <property type="status" value="NOT_ANNOTATED_CDS"/>
    <property type="molecule type" value="Genomic_DNA"/>
</dbReference>
<reference evidence="3" key="1">
    <citation type="submission" date="2012-12" db="EMBL/GenBank/DDBJ databases">
        <authorList>
            <person name="Hellsten U."/>
            <person name="Grimwood J."/>
            <person name="Chapman J.A."/>
            <person name="Shapiro H."/>
            <person name="Aerts A."/>
            <person name="Otillar R.P."/>
            <person name="Terry A.Y."/>
            <person name="Boore J.L."/>
            <person name="Simakov O."/>
            <person name="Marletaz F."/>
            <person name="Cho S.-J."/>
            <person name="Edsinger-Gonzales E."/>
            <person name="Havlak P."/>
            <person name="Kuo D.-H."/>
            <person name="Larsson T."/>
            <person name="Lv J."/>
            <person name="Arendt D."/>
            <person name="Savage R."/>
            <person name="Osoegawa K."/>
            <person name="de Jong P."/>
            <person name="Lindberg D.R."/>
            <person name="Seaver E.C."/>
            <person name="Weisblat D.A."/>
            <person name="Putnam N.H."/>
            <person name="Grigoriev I.V."/>
            <person name="Rokhsar D.S."/>
        </authorList>
    </citation>
    <scope>NUCLEOTIDE SEQUENCE</scope>
</reference>
<dbReference type="Proteomes" id="UP000015101">
    <property type="component" value="Unassembled WGS sequence"/>
</dbReference>
<dbReference type="InParanoid" id="T1EMU6"/>
<evidence type="ECO:0000313" key="1">
    <source>
        <dbReference type="EMBL" id="ESO12070.1"/>
    </source>
</evidence>
<gene>
    <name evidence="2" type="primary">20197896</name>
    <name evidence="1" type="ORF">HELRODRAFT_158479</name>
</gene>
<accession>T1EMU6</accession>
<evidence type="ECO:0000313" key="3">
    <source>
        <dbReference type="Proteomes" id="UP000015101"/>
    </source>
</evidence>
<name>T1EMU6_HELRO</name>
<dbReference type="PANTHER" id="PTHR33776">
    <property type="entry name" value="ENDO/EXONUCLEASE/PHOSPHATASE DOMAIN-CONTAINING PROTEIN"/>
    <property type="match status" value="1"/>
</dbReference>
<dbReference type="RefSeq" id="XP_009008790.1">
    <property type="nucleotide sequence ID" value="XM_009010542.1"/>
</dbReference>
<dbReference type="CTD" id="20197896"/>
<reference evidence="1 3" key="2">
    <citation type="journal article" date="2013" name="Nature">
        <title>Insights into bilaterian evolution from three spiralian genomes.</title>
        <authorList>
            <person name="Simakov O."/>
            <person name="Marletaz F."/>
            <person name="Cho S.J."/>
            <person name="Edsinger-Gonzales E."/>
            <person name="Havlak P."/>
            <person name="Hellsten U."/>
            <person name="Kuo D.H."/>
            <person name="Larsson T."/>
            <person name="Lv J."/>
            <person name="Arendt D."/>
            <person name="Savage R."/>
            <person name="Osoegawa K."/>
            <person name="de Jong P."/>
            <person name="Grimwood J."/>
            <person name="Chapman J.A."/>
            <person name="Shapiro H."/>
            <person name="Aerts A."/>
            <person name="Otillar R.P."/>
            <person name="Terry A.Y."/>
            <person name="Boore J.L."/>
            <person name="Grigoriev I.V."/>
            <person name="Lindberg D.R."/>
            <person name="Seaver E.C."/>
            <person name="Weisblat D.A."/>
            <person name="Putnam N.H."/>
            <person name="Rokhsar D.S."/>
        </authorList>
    </citation>
    <scope>NUCLEOTIDE SEQUENCE</scope>
</reference>
<dbReference type="EnsemblMetazoa" id="HelroT158479">
    <property type="protein sequence ID" value="HelroP158479"/>
    <property type="gene ID" value="HelroG158479"/>
</dbReference>
<dbReference type="OrthoDB" id="10072198at2759"/>
<dbReference type="GeneID" id="20197896"/>
<sequence length="223" mass="24773">MTYIKDLTQSRQCDLFYHELCAGLRSAQCDKEQKIKLKNVLEKAQKKNADSKGFFYIKSLIPKFDSIHELRRIVCFSMNGNMGWVGDVVLMGDFNIHVEKIDDPRTISLLKIFDIFDLVNYVNGKTSSLSGTLDLIVSSCGFPVPEKTICPSEFFVDTISGVTRGVRGCGPHRVTPSQGCLTHCAFESLSHLAGQHATTYIVYPLTNPERMDTAGLTGSRLPG</sequence>
<organism evidence="2 3">
    <name type="scientific">Helobdella robusta</name>
    <name type="common">Californian leech</name>
    <dbReference type="NCBI Taxonomy" id="6412"/>
    <lineage>
        <taxon>Eukaryota</taxon>
        <taxon>Metazoa</taxon>
        <taxon>Spiralia</taxon>
        <taxon>Lophotrochozoa</taxon>
        <taxon>Annelida</taxon>
        <taxon>Clitellata</taxon>
        <taxon>Hirudinea</taxon>
        <taxon>Rhynchobdellida</taxon>
        <taxon>Glossiphoniidae</taxon>
        <taxon>Helobdella</taxon>
    </lineage>
</organism>
<keyword evidence="3" id="KW-1185">Reference proteome</keyword>
<dbReference type="PANTHER" id="PTHR33776:SF3">
    <property type="entry name" value="PHD-TYPE DOMAIN-CONTAINING PROTEIN"/>
    <property type="match status" value="1"/>
</dbReference>
<protein>
    <recommendedName>
        <fullName evidence="4">Endonuclease/exonuclease/phosphatase domain-containing protein</fullName>
    </recommendedName>
</protein>
<reference evidence="2" key="3">
    <citation type="submission" date="2015-06" db="UniProtKB">
        <authorList>
            <consortium name="EnsemblMetazoa"/>
        </authorList>
    </citation>
    <scope>IDENTIFICATION</scope>
</reference>
<dbReference type="AlphaFoldDB" id="T1EMU6"/>
<dbReference type="EMBL" id="KB095811">
    <property type="protein sequence ID" value="ESO12070.1"/>
    <property type="molecule type" value="Genomic_DNA"/>
</dbReference>
<proteinExistence type="predicted"/>
<evidence type="ECO:0000313" key="2">
    <source>
        <dbReference type="EnsemblMetazoa" id="HelroP158479"/>
    </source>
</evidence>